<dbReference type="InterPro" id="IPR016039">
    <property type="entry name" value="Thiolase-like"/>
</dbReference>
<dbReference type="FunFam" id="3.40.47.10:FF:000015">
    <property type="entry name" value="3-oxoacyl-[acyl-carrier-protein] synthase, mitochondrial"/>
    <property type="match status" value="1"/>
</dbReference>
<evidence type="ECO:0000256" key="3">
    <source>
        <dbReference type="ARBA" id="ARBA00012356"/>
    </source>
</evidence>
<dbReference type="PROSITE" id="PS52004">
    <property type="entry name" value="KS3_2"/>
    <property type="match status" value="1"/>
</dbReference>
<comment type="pathway">
    <text evidence="1 11">Lipid metabolism; fatty acid biosynthesis.</text>
</comment>
<keyword evidence="7" id="KW-0276">Fatty acid metabolism</keyword>
<dbReference type="PANTHER" id="PTHR11712:SF336">
    <property type="entry name" value="3-OXOACYL-[ACYL-CARRIER-PROTEIN] SYNTHASE, MITOCHONDRIAL"/>
    <property type="match status" value="1"/>
</dbReference>
<evidence type="ECO:0000256" key="11">
    <source>
        <dbReference type="PIRNR" id="PIRNR000447"/>
    </source>
</evidence>
<dbReference type="CDD" id="cd00834">
    <property type="entry name" value="KAS_I_II"/>
    <property type="match status" value="1"/>
</dbReference>
<comment type="caution">
    <text evidence="15">The sequence shown here is derived from an EMBL/GenBank/DDBJ whole genome shotgun (WGS) entry which is preliminary data.</text>
</comment>
<dbReference type="SMART" id="SM00825">
    <property type="entry name" value="PKS_KS"/>
    <property type="match status" value="1"/>
</dbReference>
<evidence type="ECO:0000256" key="8">
    <source>
        <dbReference type="ARBA" id="ARBA00023098"/>
    </source>
</evidence>
<dbReference type="Pfam" id="PF00109">
    <property type="entry name" value="ketoacyl-synt"/>
    <property type="match status" value="1"/>
</dbReference>
<dbReference type="GO" id="GO:0004315">
    <property type="term" value="F:3-oxoacyl-[acyl-carrier-protein] synthase activity"/>
    <property type="evidence" value="ECO:0007669"/>
    <property type="project" value="UniProtKB-UniRule"/>
</dbReference>
<keyword evidence="10 11" id="KW-0012">Acyltransferase</keyword>
<comment type="similarity">
    <text evidence="2 11 13">Belongs to the thiolase-like superfamily. Beta-ketoacyl-ACP synthases family.</text>
</comment>
<name>A0A366FA18_9HYPH</name>
<evidence type="ECO:0000256" key="1">
    <source>
        <dbReference type="ARBA" id="ARBA00005194"/>
    </source>
</evidence>
<evidence type="ECO:0000313" key="15">
    <source>
        <dbReference type="EMBL" id="RBP10609.1"/>
    </source>
</evidence>
<comment type="catalytic activity">
    <reaction evidence="11">
        <text>a fatty acyl-[ACP] + malonyl-[ACP] + H(+) = a 3-oxoacyl-[ACP] + holo-[ACP] + CO2</text>
        <dbReference type="Rhea" id="RHEA:22836"/>
        <dbReference type="Rhea" id="RHEA-COMP:9623"/>
        <dbReference type="Rhea" id="RHEA-COMP:9685"/>
        <dbReference type="Rhea" id="RHEA-COMP:9916"/>
        <dbReference type="Rhea" id="RHEA-COMP:14125"/>
        <dbReference type="ChEBI" id="CHEBI:15378"/>
        <dbReference type="ChEBI" id="CHEBI:16526"/>
        <dbReference type="ChEBI" id="CHEBI:64479"/>
        <dbReference type="ChEBI" id="CHEBI:78449"/>
        <dbReference type="ChEBI" id="CHEBI:78776"/>
        <dbReference type="ChEBI" id="CHEBI:138651"/>
    </reaction>
</comment>
<dbReference type="PANTHER" id="PTHR11712">
    <property type="entry name" value="POLYKETIDE SYNTHASE-RELATED"/>
    <property type="match status" value="1"/>
</dbReference>
<proteinExistence type="inferred from homology"/>
<dbReference type="Pfam" id="PF02801">
    <property type="entry name" value="Ketoacyl-synt_C"/>
    <property type="match status" value="1"/>
</dbReference>
<gene>
    <name evidence="15" type="ORF">DFR50_11896</name>
</gene>
<dbReference type="RefSeq" id="WP_113890466.1">
    <property type="nucleotide sequence ID" value="NZ_QNRK01000018.1"/>
</dbReference>
<comment type="catalytic activity">
    <reaction evidence="11">
        <text>(9Z)-hexadecenoyl-[ACP] + malonyl-[ACP] + H(+) = 3-oxo-(11Z)-octadecenoyl-[ACP] + holo-[ACP] + CO2</text>
        <dbReference type="Rhea" id="RHEA:55040"/>
        <dbReference type="Rhea" id="RHEA-COMP:9623"/>
        <dbReference type="Rhea" id="RHEA-COMP:9685"/>
        <dbReference type="Rhea" id="RHEA-COMP:10800"/>
        <dbReference type="Rhea" id="RHEA-COMP:14074"/>
        <dbReference type="ChEBI" id="CHEBI:15378"/>
        <dbReference type="ChEBI" id="CHEBI:16526"/>
        <dbReference type="ChEBI" id="CHEBI:64479"/>
        <dbReference type="ChEBI" id="CHEBI:78449"/>
        <dbReference type="ChEBI" id="CHEBI:83989"/>
        <dbReference type="ChEBI" id="CHEBI:138538"/>
        <dbReference type="EC" id="2.3.1.179"/>
    </reaction>
</comment>
<dbReference type="PIRSF" id="PIRSF000447">
    <property type="entry name" value="KAS_II"/>
    <property type="match status" value="1"/>
</dbReference>
<accession>A0A366FA18</accession>
<evidence type="ECO:0000256" key="13">
    <source>
        <dbReference type="RuleBase" id="RU003694"/>
    </source>
</evidence>
<dbReference type="InterPro" id="IPR014030">
    <property type="entry name" value="Ketoacyl_synth_N"/>
</dbReference>
<keyword evidence="9 11" id="KW-0275">Fatty acid biosynthesis</keyword>
<evidence type="ECO:0000256" key="5">
    <source>
        <dbReference type="ARBA" id="ARBA00022516"/>
    </source>
</evidence>
<keyword evidence="16" id="KW-1185">Reference proteome</keyword>
<dbReference type="InterPro" id="IPR020841">
    <property type="entry name" value="PKS_Beta-ketoAc_synthase_dom"/>
</dbReference>
<dbReference type="InterPro" id="IPR014031">
    <property type="entry name" value="Ketoacyl_synth_C"/>
</dbReference>
<dbReference type="Proteomes" id="UP000253529">
    <property type="component" value="Unassembled WGS sequence"/>
</dbReference>
<evidence type="ECO:0000256" key="6">
    <source>
        <dbReference type="ARBA" id="ARBA00022679"/>
    </source>
</evidence>
<evidence type="ECO:0000256" key="2">
    <source>
        <dbReference type="ARBA" id="ARBA00008467"/>
    </source>
</evidence>
<organism evidence="15 16">
    <name type="scientific">Roseiarcus fermentans</name>
    <dbReference type="NCBI Taxonomy" id="1473586"/>
    <lineage>
        <taxon>Bacteria</taxon>
        <taxon>Pseudomonadati</taxon>
        <taxon>Pseudomonadota</taxon>
        <taxon>Alphaproteobacteria</taxon>
        <taxon>Hyphomicrobiales</taxon>
        <taxon>Roseiarcaceae</taxon>
        <taxon>Roseiarcus</taxon>
    </lineage>
</organism>
<dbReference type="NCBIfam" id="TIGR03150">
    <property type="entry name" value="fabF"/>
    <property type="match status" value="1"/>
</dbReference>
<evidence type="ECO:0000313" key="16">
    <source>
        <dbReference type="Proteomes" id="UP000253529"/>
    </source>
</evidence>
<dbReference type="EC" id="2.3.1.179" evidence="3 11"/>
<dbReference type="FunFam" id="3.40.47.10:FF:000024">
    <property type="entry name" value="3-oxoacyl-[acyl-carrier-protein] synthase, mitochondrial"/>
    <property type="match status" value="1"/>
</dbReference>
<dbReference type="NCBIfam" id="NF005589">
    <property type="entry name" value="PRK07314.1"/>
    <property type="match status" value="1"/>
</dbReference>
<dbReference type="OrthoDB" id="9808669at2"/>
<dbReference type="Gene3D" id="3.40.47.10">
    <property type="match status" value="2"/>
</dbReference>
<sequence>MRRVVVTGLGMVSPLACGVEATWRRLIAGESGARKVERIEVSDIPCQIAAQVPRGDAPDAFHPDEWMDPKEQRRVDDFIVYAMSAATQALRDADWAPKTYEEEIETGVLIGSGIGGLGGIYDASVTLHEKGPRRISPFFITGRLINLAGGQVSIAHKLKGPNHAVVTACSTGAHAIGDAGRLIALGDANVMVAGGAESAVNRLALAGFSACKALSTGFNDRPRQASRPYDRDRDGFVMGEGAGCVVLEEYEHAKARGARIYAELIGYGLSGDAYHITAPSPDGDGGFRSMAAAIKRAGISASDIDYVNAHGTSTPMGDEIELRAVERVLGNSAARTTMSSTKSSIGHLLGAAGAVEAIFCVLAIRDQIAPPTLNLDNPSVETAIDLAPHAARKRPIEIALSNSFGFGGTNASIVFRAAS</sequence>
<evidence type="ECO:0000259" key="14">
    <source>
        <dbReference type="PROSITE" id="PS52004"/>
    </source>
</evidence>
<feature type="active site" description="For beta-ketoacyl synthase activity" evidence="12">
    <location>
        <position position="169"/>
    </location>
</feature>
<dbReference type="EMBL" id="QNRK01000018">
    <property type="protein sequence ID" value="RBP10609.1"/>
    <property type="molecule type" value="Genomic_DNA"/>
</dbReference>
<feature type="domain" description="Ketosynthase family 3 (KS3)" evidence="14">
    <location>
        <begin position="1"/>
        <end position="417"/>
    </location>
</feature>
<keyword evidence="8" id="KW-0443">Lipid metabolism</keyword>
<reference evidence="15 16" key="1">
    <citation type="submission" date="2018-06" db="EMBL/GenBank/DDBJ databases">
        <title>Genomic Encyclopedia of Type Strains, Phase IV (KMG-IV): sequencing the most valuable type-strain genomes for metagenomic binning, comparative biology and taxonomic classification.</title>
        <authorList>
            <person name="Goeker M."/>
        </authorList>
    </citation>
    <scope>NUCLEOTIDE SEQUENCE [LARGE SCALE GENOMIC DNA]</scope>
    <source>
        <strain evidence="15 16">DSM 24875</strain>
    </source>
</reference>
<dbReference type="NCBIfam" id="NF004970">
    <property type="entry name" value="PRK06333.1"/>
    <property type="match status" value="1"/>
</dbReference>
<dbReference type="InterPro" id="IPR018201">
    <property type="entry name" value="Ketoacyl_synth_AS"/>
</dbReference>
<dbReference type="AlphaFoldDB" id="A0A366FA18"/>
<evidence type="ECO:0000256" key="12">
    <source>
        <dbReference type="PIRSR" id="PIRSR000447-1"/>
    </source>
</evidence>
<keyword evidence="6 11" id="KW-0808">Transferase</keyword>
<comment type="function">
    <text evidence="11">Involved in the type II fatty acid elongation cycle. Catalyzes the elongation of a wide range of acyl-ACP by the addition of two carbons from malonyl-ACP to an acyl acceptor. Can efficiently catalyze the conversion of palmitoleoyl-ACP (cis-hexadec-9-enoyl-ACP) to cis-vaccenoyl-ACP (cis-octadec-11-enoyl-ACP), an essential step in the thermal regulation of fatty acid composition.</text>
</comment>
<evidence type="ECO:0000256" key="10">
    <source>
        <dbReference type="ARBA" id="ARBA00023315"/>
    </source>
</evidence>
<evidence type="ECO:0000256" key="9">
    <source>
        <dbReference type="ARBA" id="ARBA00023160"/>
    </source>
</evidence>
<keyword evidence="5 11" id="KW-0444">Lipid biosynthesis</keyword>
<dbReference type="SUPFAM" id="SSF53901">
    <property type="entry name" value="Thiolase-like"/>
    <property type="match status" value="2"/>
</dbReference>
<dbReference type="PROSITE" id="PS00606">
    <property type="entry name" value="KS3_1"/>
    <property type="match status" value="1"/>
</dbReference>
<evidence type="ECO:0000256" key="7">
    <source>
        <dbReference type="ARBA" id="ARBA00022832"/>
    </source>
</evidence>
<dbReference type="UniPathway" id="UPA00094"/>
<dbReference type="InterPro" id="IPR017568">
    <property type="entry name" value="3-oxoacyl-ACP_synth-2"/>
</dbReference>
<evidence type="ECO:0000256" key="4">
    <source>
        <dbReference type="ARBA" id="ARBA00014657"/>
    </source>
</evidence>
<protein>
    <recommendedName>
        <fullName evidence="4 11">3-oxoacyl-[acyl-carrier-protein] synthase 2</fullName>
        <ecNumber evidence="3 11">2.3.1.179</ecNumber>
    </recommendedName>
</protein>
<dbReference type="InterPro" id="IPR000794">
    <property type="entry name" value="Beta-ketoacyl_synthase"/>
</dbReference>
<dbReference type="GO" id="GO:0006633">
    <property type="term" value="P:fatty acid biosynthetic process"/>
    <property type="evidence" value="ECO:0007669"/>
    <property type="project" value="UniProtKB-UniRule"/>
</dbReference>